<dbReference type="InterPro" id="IPR000719">
    <property type="entry name" value="Prot_kinase_dom"/>
</dbReference>
<feature type="compositionally biased region" description="Polar residues" evidence="4">
    <location>
        <begin position="395"/>
        <end position="412"/>
    </location>
</feature>
<dbReference type="HOGENOM" id="CLU_006421_1_1_1"/>
<dbReference type="Pfam" id="PF00069">
    <property type="entry name" value="Pkinase"/>
    <property type="match status" value="1"/>
</dbReference>
<dbReference type="InterPro" id="IPR017441">
    <property type="entry name" value="Protein_kinase_ATP_BS"/>
</dbReference>
<evidence type="ECO:0000256" key="1">
    <source>
        <dbReference type="ARBA" id="ARBA00022741"/>
    </source>
</evidence>
<keyword evidence="2 3" id="KW-0067">ATP-binding</keyword>
<feature type="region of interest" description="Disordered" evidence="4">
    <location>
        <begin position="395"/>
        <end position="449"/>
    </location>
</feature>
<dbReference type="AlphaFoldDB" id="A0A099P349"/>
<evidence type="ECO:0000259" key="5">
    <source>
        <dbReference type="PROSITE" id="PS50011"/>
    </source>
</evidence>
<gene>
    <name evidence="6" type="ORF">JL09_g2389</name>
</gene>
<feature type="domain" description="Protein kinase" evidence="5">
    <location>
        <begin position="72"/>
        <end position="367"/>
    </location>
</feature>
<evidence type="ECO:0000256" key="3">
    <source>
        <dbReference type="PROSITE-ProRule" id="PRU10141"/>
    </source>
</evidence>
<dbReference type="Gene3D" id="1.10.510.10">
    <property type="entry name" value="Transferase(Phosphotransferase) domain 1"/>
    <property type="match status" value="1"/>
</dbReference>
<sequence length="581" mass="65537">MLENIRHIIRHGRNAVGSGAVKRNIPSGVPPTPAAESHHSEYLKPVAENIVNEEIQSYEKRKQEVHQSIENYTLGEKLGEGAFSVVYAAINKETKEKVAIKVIKKYQLDEKQKANVMKEVNLMSQLNHPNVVKLIDFIENDHYYFIIQELVSGGEIFNEIIKYTYFSEDLSRHVIIQVAEALLYMHEMVGIVHRDLKPENIFFKPVKFIKDEPAARFKKLRKSDNPKTKVDEGRFVMNYGGGGIGLIKIGDFGLSKQISLDQSNSLKTPCGTIGYTAPEIVRDQRYSKEVDMWALGCVLYILLCGFPPFFNDNIEELTKTVARGEFKFLSPWWDEISDGAKNCVSRLLTVNPGERYNVEQFLNDPWIVEFLNRSENLQAQAQSQAQTQVQVHAPFQTQTQGNAPIQTQSSEVRSIGTPALSSATNSDGSDRSPETLTGEAQPRPNKSYSTILTVPEDLSPFDSDIEMDYDFGVELRRGPELIEESLEPAPASTTHRVSKSQMNRKKESGRFTPEVMAMRDMFDMSLAAHRMHEERKGRFTPSKGIIEEDEDGEESGALKDAPAGFTLNMNDASILARRRKV</sequence>
<dbReference type="Proteomes" id="UP000029867">
    <property type="component" value="Unassembled WGS sequence"/>
</dbReference>
<feature type="binding site" evidence="3">
    <location>
        <position position="105"/>
    </location>
    <ligand>
        <name>ATP</name>
        <dbReference type="ChEBI" id="CHEBI:30616"/>
    </ligand>
</feature>
<evidence type="ECO:0000256" key="2">
    <source>
        <dbReference type="ARBA" id="ARBA00022840"/>
    </source>
</evidence>
<dbReference type="PROSITE" id="PS50011">
    <property type="entry name" value="PROTEIN_KINASE_DOM"/>
    <property type="match status" value="1"/>
</dbReference>
<dbReference type="PANTHER" id="PTHR24347">
    <property type="entry name" value="SERINE/THREONINE-PROTEIN KINASE"/>
    <property type="match status" value="1"/>
</dbReference>
<dbReference type="GO" id="GO:0005524">
    <property type="term" value="F:ATP binding"/>
    <property type="evidence" value="ECO:0007669"/>
    <property type="project" value="UniProtKB-UniRule"/>
</dbReference>
<evidence type="ECO:0000313" key="6">
    <source>
        <dbReference type="EMBL" id="KGK38466.1"/>
    </source>
</evidence>
<dbReference type="SMART" id="SM00220">
    <property type="entry name" value="S_TKc"/>
    <property type="match status" value="1"/>
</dbReference>
<comment type="caution">
    <text evidence="6">The sequence shown here is derived from an EMBL/GenBank/DDBJ whole genome shotgun (WGS) entry which is preliminary data.</text>
</comment>
<organism evidence="6 7">
    <name type="scientific">Pichia kudriavzevii</name>
    <name type="common">Yeast</name>
    <name type="synonym">Issatchenkia orientalis</name>
    <dbReference type="NCBI Taxonomy" id="4909"/>
    <lineage>
        <taxon>Eukaryota</taxon>
        <taxon>Fungi</taxon>
        <taxon>Dikarya</taxon>
        <taxon>Ascomycota</taxon>
        <taxon>Saccharomycotina</taxon>
        <taxon>Pichiomycetes</taxon>
        <taxon>Pichiales</taxon>
        <taxon>Pichiaceae</taxon>
        <taxon>Pichia</taxon>
    </lineage>
</organism>
<dbReference type="GO" id="GO:0030447">
    <property type="term" value="P:filamentous growth"/>
    <property type="evidence" value="ECO:0007669"/>
    <property type="project" value="UniProtKB-ARBA"/>
</dbReference>
<dbReference type="FunFam" id="3.30.200.20:FF:000042">
    <property type="entry name" value="Aurora kinase A"/>
    <property type="match status" value="1"/>
</dbReference>
<dbReference type="EMBL" id="JQFK01000019">
    <property type="protein sequence ID" value="KGK38466.1"/>
    <property type="molecule type" value="Genomic_DNA"/>
</dbReference>
<proteinExistence type="predicted"/>
<dbReference type="PROSITE" id="PS00107">
    <property type="entry name" value="PROTEIN_KINASE_ATP"/>
    <property type="match status" value="1"/>
</dbReference>
<reference evidence="7" key="1">
    <citation type="journal article" date="2014" name="Microb. Cell Fact.">
        <title>Exploiting Issatchenkia orientalis SD108 for succinic acid production.</title>
        <authorList>
            <person name="Xiao H."/>
            <person name="Shao Z."/>
            <person name="Jiang Y."/>
            <person name="Dole S."/>
            <person name="Zhao H."/>
        </authorList>
    </citation>
    <scope>NUCLEOTIDE SEQUENCE [LARGE SCALE GENOMIC DNA]</scope>
    <source>
        <strain evidence="7">SD108</strain>
    </source>
</reference>
<dbReference type="InterPro" id="IPR011009">
    <property type="entry name" value="Kinase-like_dom_sf"/>
</dbReference>
<evidence type="ECO:0000256" key="4">
    <source>
        <dbReference type="SAM" id="MobiDB-lite"/>
    </source>
</evidence>
<dbReference type="VEuPathDB" id="FungiDB:C5L36_0B06730"/>
<name>A0A099P349_PICKU</name>
<dbReference type="SUPFAM" id="SSF56112">
    <property type="entry name" value="Protein kinase-like (PK-like)"/>
    <property type="match status" value="1"/>
</dbReference>
<feature type="region of interest" description="Disordered" evidence="4">
    <location>
        <begin position="488"/>
        <end position="509"/>
    </location>
</feature>
<keyword evidence="1 3" id="KW-0547">Nucleotide-binding</keyword>
<protein>
    <recommendedName>
        <fullName evidence="5">Protein kinase domain-containing protein</fullName>
    </recommendedName>
</protein>
<dbReference type="InterPro" id="IPR008271">
    <property type="entry name" value="Ser/Thr_kinase_AS"/>
</dbReference>
<feature type="region of interest" description="Disordered" evidence="4">
    <location>
        <begin position="19"/>
        <end position="38"/>
    </location>
</feature>
<dbReference type="eggNOG" id="KOG0032">
    <property type="taxonomic scope" value="Eukaryota"/>
</dbReference>
<feature type="compositionally biased region" description="Polar residues" evidence="4">
    <location>
        <begin position="491"/>
        <end position="501"/>
    </location>
</feature>
<dbReference type="GO" id="GO:0004672">
    <property type="term" value="F:protein kinase activity"/>
    <property type="evidence" value="ECO:0007669"/>
    <property type="project" value="InterPro"/>
</dbReference>
<dbReference type="PROSITE" id="PS00108">
    <property type="entry name" value="PROTEIN_KINASE_ST"/>
    <property type="match status" value="1"/>
</dbReference>
<feature type="region of interest" description="Disordered" evidence="4">
    <location>
        <begin position="543"/>
        <end position="564"/>
    </location>
</feature>
<evidence type="ECO:0000313" key="7">
    <source>
        <dbReference type="Proteomes" id="UP000029867"/>
    </source>
</evidence>
<accession>A0A099P349</accession>